<dbReference type="STRING" id="1813019.A2J15_01790"/>
<dbReference type="EMBL" id="QURW01000001">
    <property type="protein sequence ID" value="RQD88725.1"/>
    <property type="molecule type" value="Genomic_DNA"/>
</dbReference>
<evidence type="ECO:0000313" key="1">
    <source>
        <dbReference type="EMBL" id="RQD88725.1"/>
    </source>
</evidence>
<evidence type="ECO:0000313" key="2">
    <source>
        <dbReference type="Proteomes" id="UP000286095"/>
    </source>
</evidence>
<gene>
    <name evidence="1" type="ORF">DZD40_00545</name>
</gene>
<sequence>MKHAFLCKNLTSKELIVVFGGFSSHPSHFSHLKSNKNVILFYDFENFDLEFNFKSFSQLYLIAFSMGVCIASKLLKNINFKQKIALNGTNMGIDKNKGIHPAIFMKTIKNFKLDDFKSSLLNKHEILAKKFIFKDEKALKIELQNLFDFALKHKNDDFIWDKIYSSNEDAIFPQKALKNSFKTLILLNEPHFAFFHFKTWDEL</sequence>
<dbReference type="InterPro" id="IPR007398">
    <property type="entry name" value="BioG"/>
</dbReference>
<protein>
    <submittedName>
        <fullName evidence="1">DUF452 family protein</fullName>
    </submittedName>
</protein>
<reference evidence="1 2" key="1">
    <citation type="submission" date="2018-08" db="EMBL/GenBank/DDBJ databases">
        <title>Survival mechanisms of Campylobacter hepaticus identified by genomic analysis and comparative transcriptomic analysis of in vivo and in vitro derived bacteria.</title>
        <authorList>
            <person name="Van T.T.H."/>
            <person name="Moore R.J."/>
        </authorList>
    </citation>
    <scope>NUCLEOTIDE SEQUENCE [LARGE SCALE GENOMIC DNA]</scope>
    <source>
        <strain evidence="1 2">54L</strain>
    </source>
</reference>
<name>A0A424Z333_9BACT</name>
<proteinExistence type="predicted"/>
<dbReference type="RefSeq" id="WP_124134153.1">
    <property type="nucleotide sequence ID" value="NZ_QURW01000001.1"/>
</dbReference>
<dbReference type="AlphaFoldDB" id="A0A424Z333"/>
<comment type="caution">
    <text evidence="1">The sequence shown here is derived from an EMBL/GenBank/DDBJ whole genome shotgun (WGS) entry which is preliminary data.</text>
</comment>
<accession>A0A424Z333</accession>
<dbReference type="Proteomes" id="UP000286095">
    <property type="component" value="Unassembled WGS sequence"/>
</dbReference>
<organism evidence="1 2">
    <name type="scientific">Campylobacter hepaticus</name>
    <dbReference type="NCBI Taxonomy" id="1813019"/>
    <lineage>
        <taxon>Bacteria</taxon>
        <taxon>Pseudomonadati</taxon>
        <taxon>Campylobacterota</taxon>
        <taxon>Epsilonproteobacteria</taxon>
        <taxon>Campylobacterales</taxon>
        <taxon>Campylobacteraceae</taxon>
        <taxon>Campylobacter</taxon>
    </lineage>
</organism>
<dbReference type="Pfam" id="PF04301">
    <property type="entry name" value="BioG"/>
    <property type="match status" value="1"/>
</dbReference>